<feature type="compositionally biased region" description="Gly residues" evidence="2">
    <location>
        <begin position="145"/>
        <end position="155"/>
    </location>
</feature>
<protein>
    <recommendedName>
        <fullName evidence="6">Septum formation initiator</fullName>
    </recommendedName>
</protein>
<evidence type="ECO:0000256" key="2">
    <source>
        <dbReference type="SAM" id="MobiDB-lite"/>
    </source>
</evidence>
<reference evidence="5" key="1">
    <citation type="journal article" date="2019" name="Int. J. Syst. Evol. Microbiol.">
        <title>The Global Catalogue of Microorganisms (GCM) 10K type strain sequencing project: providing services to taxonomists for standard genome sequencing and annotation.</title>
        <authorList>
            <consortium name="The Broad Institute Genomics Platform"/>
            <consortium name="The Broad Institute Genome Sequencing Center for Infectious Disease"/>
            <person name="Wu L."/>
            <person name="Ma J."/>
        </authorList>
    </citation>
    <scope>NUCLEOTIDE SEQUENCE [LARGE SCALE GENOMIC DNA]</scope>
    <source>
        <strain evidence="5">JCM 16902</strain>
    </source>
</reference>
<feature type="coiled-coil region" evidence="1">
    <location>
        <begin position="190"/>
        <end position="217"/>
    </location>
</feature>
<feature type="compositionally biased region" description="Low complexity" evidence="2">
    <location>
        <begin position="19"/>
        <end position="72"/>
    </location>
</feature>
<feature type="region of interest" description="Disordered" evidence="2">
    <location>
        <begin position="1"/>
        <end position="155"/>
    </location>
</feature>
<keyword evidence="1" id="KW-0175">Coiled coil</keyword>
<feature type="compositionally biased region" description="Low complexity" evidence="2">
    <location>
        <begin position="240"/>
        <end position="252"/>
    </location>
</feature>
<keyword evidence="5" id="KW-1185">Reference proteome</keyword>
<name>A0ABP6YXP3_9ACTN</name>
<comment type="caution">
    <text evidence="4">The sequence shown here is derived from an EMBL/GenBank/DDBJ whole genome shotgun (WGS) entry which is preliminary data.</text>
</comment>
<feature type="compositionally biased region" description="Low complexity" evidence="2">
    <location>
        <begin position="134"/>
        <end position="144"/>
    </location>
</feature>
<dbReference type="RefSeq" id="WP_231485331.1">
    <property type="nucleotide sequence ID" value="NZ_BAAAZO010000001.1"/>
</dbReference>
<sequence>MSPRRPPAPGSGGIPDPSGAPRAPRVRAAGPGVPAAQKAAARKTTAATPKTPAQKAAAQKAAAQKAAAQRAQRPVKRPASPVTSAERAAAAKKKQAAAARAQRSGSPISHTPTKKRAPRLTASRSGGLRPTSTRPGSARPRAGSAGRGSRGRGFGLGTGRPVWVLGAVMAALALLILPYFQKWLVQRSEIESVRAEVSQAQEDVSDLQKQKERWKDDDYVRAQARSRLNYVMPGETGYAVSDPTPSPSVSPSRTGETDVPVGNRSWFSSVWLSAQTAGSQGEAQATTEVP</sequence>
<keyword evidence="3" id="KW-0472">Membrane</keyword>
<keyword evidence="3" id="KW-1133">Transmembrane helix</keyword>
<dbReference type="Proteomes" id="UP001501074">
    <property type="component" value="Unassembled WGS sequence"/>
</dbReference>
<accession>A0ABP6YXP3</accession>
<evidence type="ECO:0000256" key="3">
    <source>
        <dbReference type="SAM" id="Phobius"/>
    </source>
</evidence>
<evidence type="ECO:0008006" key="6">
    <source>
        <dbReference type="Google" id="ProtNLM"/>
    </source>
</evidence>
<dbReference type="InterPro" id="IPR007060">
    <property type="entry name" value="FtsL/DivIC"/>
</dbReference>
<dbReference type="EMBL" id="BAAAZO010000001">
    <property type="protein sequence ID" value="GAA3589940.1"/>
    <property type="molecule type" value="Genomic_DNA"/>
</dbReference>
<proteinExistence type="predicted"/>
<evidence type="ECO:0000313" key="4">
    <source>
        <dbReference type="EMBL" id="GAA3589940.1"/>
    </source>
</evidence>
<organism evidence="4 5">
    <name type="scientific">Kineosporia mesophila</name>
    <dbReference type="NCBI Taxonomy" id="566012"/>
    <lineage>
        <taxon>Bacteria</taxon>
        <taxon>Bacillati</taxon>
        <taxon>Actinomycetota</taxon>
        <taxon>Actinomycetes</taxon>
        <taxon>Kineosporiales</taxon>
        <taxon>Kineosporiaceae</taxon>
        <taxon>Kineosporia</taxon>
    </lineage>
</organism>
<evidence type="ECO:0000313" key="5">
    <source>
        <dbReference type="Proteomes" id="UP001501074"/>
    </source>
</evidence>
<evidence type="ECO:0000256" key="1">
    <source>
        <dbReference type="SAM" id="Coils"/>
    </source>
</evidence>
<gene>
    <name evidence="4" type="ORF">GCM10022223_00500</name>
</gene>
<keyword evidence="3" id="KW-0812">Transmembrane</keyword>
<dbReference type="Pfam" id="PF04977">
    <property type="entry name" value="DivIC"/>
    <property type="match status" value="1"/>
</dbReference>
<feature type="transmembrane region" description="Helical" evidence="3">
    <location>
        <begin position="162"/>
        <end position="180"/>
    </location>
</feature>
<feature type="region of interest" description="Disordered" evidence="2">
    <location>
        <begin position="234"/>
        <end position="261"/>
    </location>
</feature>